<reference evidence="2" key="1">
    <citation type="journal article" date="2023" name="Nat. Plants">
        <title>Single-cell RNA sequencing provides a high-resolution roadmap for understanding the multicellular compartmentation of specialized metabolism.</title>
        <authorList>
            <person name="Sun S."/>
            <person name="Shen X."/>
            <person name="Li Y."/>
            <person name="Li Y."/>
            <person name="Wang S."/>
            <person name="Li R."/>
            <person name="Zhang H."/>
            <person name="Shen G."/>
            <person name="Guo B."/>
            <person name="Wei J."/>
            <person name="Xu J."/>
            <person name="St-Pierre B."/>
            <person name="Chen S."/>
            <person name="Sun C."/>
        </authorList>
    </citation>
    <scope>NUCLEOTIDE SEQUENCE [LARGE SCALE GENOMIC DNA]</scope>
</reference>
<name>A0ACB9ZVE6_CATRO</name>
<evidence type="ECO:0000313" key="2">
    <source>
        <dbReference type="Proteomes" id="UP001060085"/>
    </source>
</evidence>
<protein>
    <submittedName>
        <fullName evidence="1">Uncharacterized protein</fullName>
    </submittedName>
</protein>
<evidence type="ECO:0000313" key="1">
    <source>
        <dbReference type="EMBL" id="KAI5651029.1"/>
    </source>
</evidence>
<comment type="caution">
    <text evidence="1">The sequence shown here is derived from an EMBL/GenBank/DDBJ whole genome shotgun (WGS) entry which is preliminary data.</text>
</comment>
<dbReference type="Proteomes" id="UP001060085">
    <property type="component" value="Linkage Group LG08"/>
</dbReference>
<dbReference type="EMBL" id="CM044708">
    <property type="protein sequence ID" value="KAI5651029.1"/>
    <property type="molecule type" value="Genomic_DNA"/>
</dbReference>
<proteinExistence type="predicted"/>
<gene>
    <name evidence="1" type="ORF">M9H77_37034</name>
</gene>
<sequence>MISHAIRLSILSFGEVKYMFTAAEFVPNVIFWFLHSLYPCLPVALNESVRDQAWSISVMFPDPNPCCPFMKSAGNVGTSFTRKSEEERQSWVVITLGRPASMIAQ</sequence>
<organism evidence="1 2">
    <name type="scientific">Catharanthus roseus</name>
    <name type="common">Madagascar periwinkle</name>
    <name type="synonym">Vinca rosea</name>
    <dbReference type="NCBI Taxonomy" id="4058"/>
    <lineage>
        <taxon>Eukaryota</taxon>
        <taxon>Viridiplantae</taxon>
        <taxon>Streptophyta</taxon>
        <taxon>Embryophyta</taxon>
        <taxon>Tracheophyta</taxon>
        <taxon>Spermatophyta</taxon>
        <taxon>Magnoliopsida</taxon>
        <taxon>eudicotyledons</taxon>
        <taxon>Gunneridae</taxon>
        <taxon>Pentapetalae</taxon>
        <taxon>asterids</taxon>
        <taxon>lamiids</taxon>
        <taxon>Gentianales</taxon>
        <taxon>Apocynaceae</taxon>
        <taxon>Rauvolfioideae</taxon>
        <taxon>Vinceae</taxon>
        <taxon>Catharanthinae</taxon>
        <taxon>Catharanthus</taxon>
    </lineage>
</organism>
<accession>A0ACB9ZVE6</accession>
<keyword evidence="2" id="KW-1185">Reference proteome</keyword>